<dbReference type="Pfam" id="PF03009">
    <property type="entry name" value="GDPD"/>
    <property type="match status" value="1"/>
</dbReference>
<sequence>MAKENPQRGILRIGHRGACGYRPENTLASIEHAITLDCHFTEVDVQRTADGALVLLHDEQVNRTTNGRGHIAELALEDVQKLDAGSGQKVPTLEEALAIASGRIGLILELKVPGLTYDACATVRGSDFNGSVIYASFLHEELQHVRRIDPKAQTLALFKRLPEDPVATAISLQATHVGIRIDTVTKPLMHRLHDARLLAFVYTVDNPSAIKRVKMLGVDGIISDFPDRV</sequence>
<dbReference type="Proteomes" id="UP000593737">
    <property type="component" value="Chromosome"/>
</dbReference>
<dbReference type="SUPFAM" id="SSF51695">
    <property type="entry name" value="PLC-like phosphodiesterases"/>
    <property type="match status" value="1"/>
</dbReference>
<dbReference type="GO" id="GO:0006629">
    <property type="term" value="P:lipid metabolic process"/>
    <property type="evidence" value="ECO:0007669"/>
    <property type="project" value="InterPro"/>
</dbReference>
<accession>A0A7S8FBI1</accession>
<evidence type="ECO:0000313" key="3">
    <source>
        <dbReference type="Proteomes" id="UP000593737"/>
    </source>
</evidence>
<dbReference type="EMBL" id="CP047423">
    <property type="protein sequence ID" value="QPD02754.1"/>
    <property type="molecule type" value="Genomic_DNA"/>
</dbReference>
<dbReference type="Gene3D" id="3.20.20.190">
    <property type="entry name" value="Phosphatidylinositol (PI) phosphodiesterase"/>
    <property type="match status" value="1"/>
</dbReference>
<dbReference type="GO" id="GO:0008081">
    <property type="term" value="F:phosphoric diester hydrolase activity"/>
    <property type="evidence" value="ECO:0007669"/>
    <property type="project" value="InterPro"/>
</dbReference>
<dbReference type="PROSITE" id="PS51704">
    <property type="entry name" value="GP_PDE"/>
    <property type="match status" value="1"/>
</dbReference>
<dbReference type="InterPro" id="IPR030395">
    <property type="entry name" value="GP_PDE_dom"/>
</dbReference>
<reference evidence="2 3" key="1">
    <citation type="journal article" date="2020" name="ISME J.">
        <title>Enrichment and physiological characterization of a novel comammox Nitrospira indicates ammonium inhibition of complete nitrification.</title>
        <authorList>
            <person name="Sakoula D."/>
            <person name="Koch H."/>
            <person name="Frank J."/>
            <person name="Jetten M.S.M."/>
            <person name="van Kessel M.A.H.J."/>
            <person name="Lucker S."/>
        </authorList>
    </citation>
    <scope>NUCLEOTIDE SEQUENCE [LARGE SCALE GENOMIC DNA]</scope>
    <source>
        <strain evidence="2">Comreactor17</strain>
    </source>
</reference>
<dbReference type="KEGG" id="nkf:Nkreftii_000528"/>
<dbReference type="InterPro" id="IPR017946">
    <property type="entry name" value="PLC-like_Pdiesterase_TIM-brl"/>
</dbReference>
<organism evidence="2 3">
    <name type="scientific">Candidatus Nitrospira kreftii</name>
    <dbReference type="NCBI Taxonomy" id="2652173"/>
    <lineage>
        <taxon>Bacteria</taxon>
        <taxon>Pseudomonadati</taxon>
        <taxon>Nitrospirota</taxon>
        <taxon>Nitrospiria</taxon>
        <taxon>Nitrospirales</taxon>
        <taxon>Nitrospiraceae</taxon>
        <taxon>Nitrospira</taxon>
    </lineage>
</organism>
<name>A0A7S8FBI1_9BACT</name>
<protein>
    <recommendedName>
        <fullName evidence="1">GP-PDE domain-containing protein</fullName>
    </recommendedName>
</protein>
<evidence type="ECO:0000259" key="1">
    <source>
        <dbReference type="PROSITE" id="PS51704"/>
    </source>
</evidence>
<dbReference type="AlphaFoldDB" id="A0A7S8FBI1"/>
<dbReference type="PANTHER" id="PTHR46211:SF14">
    <property type="entry name" value="GLYCEROPHOSPHODIESTER PHOSPHODIESTERASE"/>
    <property type="match status" value="1"/>
</dbReference>
<evidence type="ECO:0000313" key="2">
    <source>
        <dbReference type="EMBL" id="QPD02754.1"/>
    </source>
</evidence>
<dbReference type="PANTHER" id="PTHR46211">
    <property type="entry name" value="GLYCEROPHOSPHORYL DIESTER PHOSPHODIESTERASE"/>
    <property type="match status" value="1"/>
</dbReference>
<proteinExistence type="predicted"/>
<gene>
    <name evidence="2" type="ORF">Nkreftii_000528</name>
</gene>
<feature type="domain" description="GP-PDE" evidence="1">
    <location>
        <begin position="10"/>
        <end position="229"/>
    </location>
</feature>